<evidence type="ECO:0000313" key="2">
    <source>
        <dbReference type="EMBL" id="WQF84915.1"/>
    </source>
</evidence>
<dbReference type="EMBL" id="CP137310">
    <property type="protein sequence ID" value="WQF84915.1"/>
    <property type="molecule type" value="Genomic_DNA"/>
</dbReference>
<keyword evidence="1" id="KW-0732">Signal</keyword>
<protein>
    <recommendedName>
        <fullName evidence="4">Secreted protein</fullName>
    </recommendedName>
</protein>
<evidence type="ECO:0000313" key="3">
    <source>
        <dbReference type="Proteomes" id="UP001322277"/>
    </source>
</evidence>
<evidence type="ECO:0000256" key="1">
    <source>
        <dbReference type="SAM" id="SignalP"/>
    </source>
</evidence>
<keyword evidence="3" id="KW-1185">Reference proteome</keyword>
<name>A0AAX4IPL7_9PEZI</name>
<feature type="signal peptide" evidence="1">
    <location>
        <begin position="1"/>
        <end position="23"/>
    </location>
</feature>
<feature type="chain" id="PRO_5043376963" description="Secreted protein" evidence="1">
    <location>
        <begin position="24"/>
        <end position="168"/>
    </location>
</feature>
<dbReference type="KEGG" id="cdet:87946431"/>
<dbReference type="GeneID" id="87946431"/>
<dbReference type="Proteomes" id="UP001322277">
    <property type="component" value="Chromosome 6"/>
</dbReference>
<reference evidence="3" key="1">
    <citation type="journal article" date="2023" name="bioRxiv">
        <title>Complete genome of the Medicago anthracnose fungus, Colletotrichum destructivum, reveals a mini-chromosome-like region within a core chromosome.</title>
        <authorList>
            <person name="Lapalu N."/>
            <person name="Simon A."/>
            <person name="Lu A."/>
            <person name="Plaumann P.-L."/>
            <person name="Amselem J."/>
            <person name="Pigne S."/>
            <person name="Auger A."/>
            <person name="Koch C."/>
            <person name="Dallery J.-F."/>
            <person name="O'Connell R.J."/>
        </authorList>
    </citation>
    <scope>NUCLEOTIDE SEQUENCE [LARGE SCALE GENOMIC DNA]</scope>
    <source>
        <strain evidence="3">CBS 520.97</strain>
    </source>
</reference>
<organism evidence="2 3">
    <name type="scientific">Colletotrichum destructivum</name>
    <dbReference type="NCBI Taxonomy" id="34406"/>
    <lineage>
        <taxon>Eukaryota</taxon>
        <taxon>Fungi</taxon>
        <taxon>Dikarya</taxon>
        <taxon>Ascomycota</taxon>
        <taxon>Pezizomycotina</taxon>
        <taxon>Sordariomycetes</taxon>
        <taxon>Hypocreomycetidae</taxon>
        <taxon>Glomerellales</taxon>
        <taxon>Glomerellaceae</taxon>
        <taxon>Colletotrichum</taxon>
        <taxon>Colletotrichum destructivum species complex</taxon>
    </lineage>
</organism>
<evidence type="ECO:0008006" key="4">
    <source>
        <dbReference type="Google" id="ProtNLM"/>
    </source>
</evidence>
<proteinExistence type="predicted"/>
<dbReference type="AlphaFoldDB" id="A0AAX4IPL7"/>
<gene>
    <name evidence="2" type="ORF">CDEST_09929</name>
</gene>
<accession>A0AAX4IPL7</accession>
<dbReference type="RefSeq" id="XP_062782138.1">
    <property type="nucleotide sequence ID" value="XM_062926087.1"/>
</dbReference>
<sequence>MNLRCRFLLLWVSGSHCFPGVSGTTSPIVLRPRCSRSYNLQSYPRPPVDLASNQYQPSSPVLCASHNHFLGPSRPTACHPASLSKTPGQQPTIPGTGEDWLRGESYLCDESRLGRFDRIVTFSAHIGSLRKYCFHFAELSRHEPGGWGLCLIYSGQRGFISNPILARF</sequence>